<dbReference type="Gene3D" id="2.60.40.10">
    <property type="entry name" value="Immunoglobulins"/>
    <property type="match status" value="1"/>
</dbReference>
<dbReference type="SUPFAM" id="SSF102588">
    <property type="entry name" value="LmbE-like"/>
    <property type="match status" value="1"/>
</dbReference>
<dbReference type="InterPro" id="IPR024078">
    <property type="entry name" value="LmbE-like_dom_sf"/>
</dbReference>
<dbReference type="Pfam" id="PF02585">
    <property type="entry name" value="PIG-L"/>
    <property type="match status" value="1"/>
</dbReference>
<dbReference type="InterPro" id="IPR029062">
    <property type="entry name" value="Class_I_gatase-like"/>
</dbReference>
<dbReference type="GeneID" id="71515960"/>
<dbReference type="InterPro" id="IPR013783">
    <property type="entry name" value="Ig-like_fold"/>
</dbReference>
<dbReference type="Pfam" id="PF10633">
    <property type="entry name" value="NPCBM_assoc"/>
    <property type="match status" value="2"/>
</dbReference>
<dbReference type="EMBL" id="CP017962">
    <property type="protein sequence ID" value="APC49643.1"/>
    <property type="molecule type" value="Genomic_DNA"/>
</dbReference>
<organism evidence="3 4">
    <name type="scientific">Virgibacillus halodenitrificans</name>
    <name type="common">Bacillus halodenitrificans</name>
    <dbReference type="NCBI Taxonomy" id="1482"/>
    <lineage>
        <taxon>Bacteria</taxon>
        <taxon>Bacillati</taxon>
        <taxon>Bacillota</taxon>
        <taxon>Bacilli</taxon>
        <taxon>Bacillales</taxon>
        <taxon>Bacillaceae</taxon>
        <taxon>Virgibacillus</taxon>
    </lineage>
</organism>
<dbReference type="Proteomes" id="UP000182945">
    <property type="component" value="Chromosome"/>
</dbReference>
<dbReference type="SUPFAM" id="SSF52317">
    <property type="entry name" value="Class I glutamine amidotransferase-like"/>
    <property type="match status" value="1"/>
</dbReference>
<reference evidence="3 4" key="1">
    <citation type="submission" date="2016-11" db="EMBL/GenBank/DDBJ databases">
        <title>Complete genome sequencing of Virgibacillus halodenitrificans PDB-F2.</title>
        <authorList>
            <person name="Sun Z."/>
            <person name="Zhou Y."/>
            <person name="Li H."/>
        </authorList>
    </citation>
    <scope>NUCLEOTIDE SEQUENCE [LARGE SCALE GENOMIC DNA]</scope>
    <source>
        <strain evidence="3 4">PDB-F2</strain>
    </source>
</reference>
<proteinExistence type="predicted"/>
<evidence type="ECO:0000313" key="4">
    <source>
        <dbReference type="Proteomes" id="UP000182945"/>
    </source>
</evidence>
<dbReference type="InterPro" id="IPR003737">
    <property type="entry name" value="GlcNAc_PI_deacetylase-related"/>
</dbReference>
<dbReference type="CDD" id="cd03143">
    <property type="entry name" value="A4_beta-galactosidase_middle_domain"/>
    <property type="match status" value="1"/>
</dbReference>
<accession>A0AAC9NM41</accession>
<dbReference type="RefSeq" id="WP_071649648.1">
    <property type="nucleotide sequence ID" value="NZ_CP017962.1"/>
</dbReference>
<dbReference type="Gene3D" id="3.40.50.10320">
    <property type="entry name" value="LmbE-like"/>
    <property type="match status" value="1"/>
</dbReference>
<feature type="domain" description="Alpha-galactosidase NEW3" evidence="2">
    <location>
        <begin position="528"/>
        <end position="578"/>
    </location>
</feature>
<feature type="domain" description="Alpha-galactosidase NEW3" evidence="2">
    <location>
        <begin position="391"/>
        <end position="454"/>
    </location>
</feature>
<dbReference type="AlphaFoldDB" id="A0AAC9NM41"/>
<name>A0AAC9NM41_VIRHA</name>
<gene>
    <name evidence="3" type="ORF">BME96_16230</name>
</gene>
<protein>
    <recommendedName>
        <fullName evidence="2">Alpha-galactosidase NEW3 domain-containing protein</fullName>
    </recommendedName>
</protein>
<dbReference type="InterPro" id="IPR018905">
    <property type="entry name" value="A-galactase_NEW3"/>
</dbReference>
<evidence type="ECO:0000313" key="3">
    <source>
        <dbReference type="EMBL" id="APC49643.1"/>
    </source>
</evidence>
<sequence>MKKFSYLFLIAVLVISLLPITGAAKDKTKHDEELWNVVKPLSTTVTFLNTGAHPDDERSDLLAYLSRGLGVKTSSLIANRGEGGQNEIGSELGNALGIIRSNEMIEAAKITGVKAYHLSETTFDPIYDFGFSKSPEETLEKWGEEVTYERLIRFIRTYQPDVVMPSFRNVDTQHGHHRAMTVLSGRAFEDAADPSVFPEQLEEGLSTWQVKKLYLPAASEDEATTSLEIGDYDPVYGMSYPQLGEKSRYMHKSQGMGNDVPVEPRQFHFELWKEAVSSNEEALFAGIPYDLDAWADKVSEKNLSVKLEKLQKDLDQIIELYPDRKAILSPSQKALKDVRKLREKVENSSMDKDLKNDLLHKLELKEAQLQEASFVASSLDVEITADSSVVTRDEDVSVKMTITNNGNQIIKHVNAGINAPEEWDFDENEEIGKLKPNESKTVEFEGEVPEEADYTHPYDDSVIQPQISFKEKGAETTHVVDLEQPLSVLPELSVTTDPENVMVNTVDIQENIPVTVKVKNYKADDNEADVSLNLPDGWTSEPVQQEVEFEKEGEEQQVTFHVTPPADVKEGDFSISAIAEADDEIFDTTIQEISYEHINDTYYLYPSSIDGVAFELVKPDNMKIGYVESGFDTVADALVNAGFDVTKLTEQDLASGDLSQYDTIVTGIRARLAREDLIEHNDRLLEYAENGGHVVVQYHKPWDNWDSNTTAPYPLEIGQPSIKWRVTDETAPVTMLQPEHKLFNYPNKITDKDWDNWVQERGLYYPMNWDDRYETFVSMADPNEDPFTGGILMAEYGEGTYLYTNLVFYRQINNQVPGGYRIFTNLLSYGMEN</sequence>
<evidence type="ECO:0000256" key="1">
    <source>
        <dbReference type="ARBA" id="ARBA00001947"/>
    </source>
</evidence>
<comment type="cofactor">
    <cofactor evidence="1">
        <name>Zn(2+)</name>
        <dbReference type="ChEBI" id="CHEBI:29105"/>
    </cofactor>
</comment>
<evidence type="ECO:0000259" key="2">
    <source>
        <dbReference type="Pfam" id="PF10633"/>
    </source>
</evidence>
<dbReference type="KEGG" id="vhl:BME96_16230"/>